<dbReference type="PANTHER" id="PTHR12714">
    <property type="entry name" value="PROTEIN-S ISOPRENYLCYSTEINE O-METHYLTRANSFERASE"/>
    <property type="match status" value="1"/>
</dbReference>
<feature type="transmembrane region" description="Helical" evidence="5">
    <location>
        <begin position="71"/>
        <end position="89"/>
    </location>
</feature>
<name>A0A8J2XVH9_9BURK</name>
<keyword evidence="2 5" id="KW-0812">Transmembrane</keyword>
<keyword evidence="3 5" id="KW-1133">Transmembrane helix</keyword>
<dbReference type="InterPro" id="IPR007318">
    <property type="entry name" value="Phopholipid_MeTrfase"/>
</dbReference>
<keyword evidence="7" id="KW-1185">Reference proteome</keyword>
<dbReference type="Proteomes" id="UP000620266">
    <property type="component" value="Unassembled WGS sequence"/>
</dbReference>
<proteinExistence type="predicted"/>
<feature type="transmembrane region" description="Helical" evidence="5">
    <location>
        <begin position="6"/>
        <end position="25"/>
    </location>
</feature>
<evidence type="ECO:0000256" key="3">
    <source>
        <dbReference type="ARBA" id="ARBA00022989"/>
    </source>
</evidence>
<dbReference type="EMBL" id="BMCG01000005">
    <property type="protein sequence ID" value="GGC15296.1"/>
    <property type="molecule type" value="Genomic_DNA"/>
</dbReference>
<dbReference type="Gene3D" id="1.20.120.1630">
    <property type="match status" value="1"/>
</dbReference>
<dbReference type="GO" id="GO:0016740">
    <property type="term" value="F:transferase activity"/>
    <property type="evidence" value="ECO:0007669"/>
    <property type="project" value="UniProtKB-ARBA"/>
</dbReference>
<dbReference type="Pfam" id="PF04191">
    <property type="entry name" value="PEMT"/>
    <property type="match status" value="1"/>
</dbReference>
<evidence type="ECO:0000313" key="7">
    <source>
        <dbReference type="Proteomes" id="UP000620266"/>
    </source>
</evidence>
<evidence type="ECO:0000256" key="4">
    <source>
        <dbReference type="ARBA" id="ARBA00023136"/>
    </source>
</evidence>
<evidence type="ECO:0000256" key="5">
    <source>
        <dbReference type="SAM" id="Phobius"/>
    </source>
</evidence>
<keyword evidence="4 5" id="KW-0472">Membrane</keyword>
<evidence type="ECO:0000256" key="1">
    <source>
        <dbReference type="ARBA" id="ARBA00004127"/>
    </source>
</evidence>
<dbReference type="AlphaFoldDB" id="A0A8J2XVH9"/>
<evidence type="ECO:0000256" key="2">
    <source>
        <dbReference type="ARBA" id="ARBA00022692"/>
    </source>
</evidence>
<reference evidence="6" key="2">
    <citation type="submission" date="2020-09" db="EMBL/GenBank/DDBJ databases">
        <authorList>
            <person name="Sun Q."/>
            <person name="Sedlacek I."/>
        </authorList>
    </citation>
    <scope>NUCLEOTIDE SEQUENCE</scope>
    <source>
        <strain evidence="6">CCM 7086</strain>
    </source>
</reference>
<organism evidence="6 7">
    <name type="scientific">Oxalicibacterium flavum</name>
    <dbReference type="NCBI Taxonomy" id="179467"/>
    <lineage>
        <taxon>Bacteria</taxon>
        <taxon>Pseudomonadati</taxon>
        <taxon>Pseudomonadota</taxon>
        <taxon>Betaproteobacteria</taxon>
        <taxon>Burkholderiales</taxon>
        <taxon>Oxalobacteraceae</taxon>
        <taxon>Oxalicibacterium</taxon>
    </lineage>
</organism>
<sequence>MQIGVGLAQISGVIALVAMACFWHARTTINPLDPRRASQLVTSGIFRWSRNPMYLSLLLLLVAYAIRLDSFAVWIGPIAFVAYVTRFQILPEERVLAEKFGDAYVAYKDRTRRWI</sequence>
<reference evidence="6" key="1">
    <citation type="journal article" date="2014" name="Int. J. Syst. Evol. Microbiol.">
        <title>Complete genome sequence of Corynebacterium casei LMG S-19264T (=DSM 44701T), isolated from a smear-ripened cheese.</title>
        <authorList>
            <consortium name="US DOE Joint Genome Institute (JGI-PGF)"/>
            <person name="Walter F."/>
            <person name="Albersmeier A."/>
            <person name="Kalinowski J."/>
            <person name="Ruckert C."/>
        </authorList>
    </citation>
    <scope>NUCLEOTIDE SEQUENCE</scope>
    <source>
        <strain evidence="6">CCM 7086</strain>
    </source>
</reference>
<gene>
    <name evidence="6" type="ORF">GCM10007205_25290</name>
</gene>
<evidence type="ECO:0000313" key="6">
    <source>
        <dbReference type="EMBL" id="GGC15296.1"/>
    </source>
</evidence>
<accession>A0A8J2XVH9</accession>
<dbReference type="GO" id="GO:0012505">
    <property type="term" value="C:endomembrane system"/>
    <property type="evidence" value="ECO:0007669"/>
    <property type="project" value="UniProtKB-SubCell"/>
</dbReference>
<comment type="subcellular location">
    <subcellularLocation>
        <location evidence="1">Endomembrane system</location>
        <topology evidence="1">Multi-pass membrane protein</topology>
    </subcellularLocation>
</comment>
<feature type="transmembrane region" description="Helical" evidence="5">
    <location>
        <begin position="45"/>
        <end position="65"/>
    </location>
</feature>
<comment type="caution">
    <text evidence="6">The sequence shown here is derived from an EMBL/GenBank/DDBJ whole genome shotgun (WGS) entry which is preliminary data.</text>
</comment>
<evidence type="ECO:0008006" key="8">
    <source>
        <dbReference type="Google" id="ProtNLM"/>
    </source>
</evidence>
<dbReference type="PANTHER" id="PTHR12714:SF24">
    <property type="entry name" value="SLR1182 PROTEIN"/>
    <property type="match status" value="1"/>
</dbReference>
<protein>
    <recommendedName>
        <fullName evidence="8">Isoprenylcysteine carboxyl methyltransferase</fullName>
    </recommendedName>
</protein>